<evidence type="ECO:0000256" key="6">
    <source>
        <dbReference type="ARBA" id="ARBA00023136"/>
    </source>
</evidence>
<dbReference type="InterPro" id="IPR017871">
    <property type="entry name" value="ABC_transporter-like_CS"/>
</dbReference>
<dbReference type="AlphaFoldDB" id="A0A941IL20"/>
<evidence type="ECO:0000256" key="7">
    <source>
        <dbReference type="SAM" id="MobiDB-lite"/>
    </source>
</evidence>
<evidence type="ECO:0000259" key="9">
    <source>
        <dbReference type="PROSITE" id="PS50893"/>
    </source>
</evidence>
<feature type="transmembrane region" description="Helical" evidence="8">
    <location>
        <begin position="164"/>
        <end position="190"/>
    </location>
</feature>
<keyword evidence="5 8" id="KW-1133">Transmembrane helix</keyword>
<dbReference type="InterPro" id="IPR039421">
    <property type="entry name" value="Type_1_exporter"/>
</dbReference>
<dbReference type="SUPFAM" id="SSF90123">
    <property type="entry name" value="ABC transporter transmembrane region"/>
    <property type="match status" value="1"/>
</dbReference>
<protein>
    <submittedName>
        <fullName evidence="10">ABC transporter ATP-binding protein/permease</fullName>
    </submittedName>
</protein>
<proteinExistence type="predicted"/>
<evidence type="ECO:0000256" key="3">
    <source>
        <dbReference type="ARBA" id="ARBA00022741"/>
    </source>
</evidence>
<organism evidence="10 11">
    <name type="scientific">Actinospica durhamensis</name>
    <dbReference type="NCBI Taxonomy" id="1508375"/>
    <lineage>
        <taxon>Bacteria</taxon>
        <taxon>Bacillati</taxon>
        <taxon>Actinomycetota</taxon>
        <taxon>Actinomycetes</taxon>
        <taxon>Catenulisporales</taxon>
        <taxon>Actinospicaceae</taxon>
        <taxon>Actinospica</taxon>
    </lineage>
</organism>
<reference evidence="10" key="1">
    <citation type="submission" date="2021-04" db="EMBL/GenBank/DDBJ databases">
        <title>Genome based classification of Actinospica acidithermotolerans sp. nov., an actinobacterium isolated from an Indonesian hot spring.</title>
        <authorList>
            <person name="Kusuma A.B."/>
            <person name="Putra K.E."/>
            <person name="Nafisah S."/>
            <person name="Loh J."/>
            <person name="Nouioui I."/>
            <person name="Goodfellow M."/>
        </authorList>
    </citation>
    <scope>NUCLEOTIDE SEQUENCE</scope>
    <source>
        <strain evidence="10">CSCA 57</strain>
    </source>
</reference>
<dbReference type="Gene3D" id="1.20.1560.10">
    <property type="entry name" value="ABC transporter type 1, transmembrane domain"/>
    <property type="match status" value="1"/>
</dbReference>
<dbReference type="PANTHER" id="PTHR24221:SF654">
    <property type="entry name" value="ATP-BINDING CASSETTE SUB-FAMILY B MEMBER 6"/>
    <property type="match status" value="1"/>
</dbReference>
<evidence type="ECO:0000256" key="8">
    <source>
        <dbReference type="SAM" id="Phobius"/>
    </source>
</evidence>
<dbReference type="Proteomes" id="UP000675781">
    <property type="component" value="Unassembled WGS sequence"/>
</dbReference>
<comment type="caution">
    <text evidence="10">The sequence shown here is derived from an EMBL/GenBank/DDBJ whole genome shotgun (WGS) entry which is preliminary data.</text>
</comment>
<feature type="region of interest" description="Disordered" evidence="7">
    <location>
        <begin position="616"/>
        <end position="680"/>
    </location>
</feature>
<evidence type="ECO:0000256" key="5">
    <source>
        <dbReference type="ARBA" id="ARBA00022989"/>
    </source>
</evidence>
<dbReference type="PROSITE" id="PS00211">
    <property type="entry name" value="ABC_TRANSPORTER_1"/>
    <property type="match status" value="1"/>
</dbReference>
<feature type="domain" description="ABC transporter" evidence="9">
    <location>
        <begin position="366"/>
        <end position="609"/>
    </location>
</feature>
<dbReference type="GO" id="GO:0005524">
    <property type="term" value="F:ATP binding"/>
    <property type="evidence" value="ECO:0007669"/>
    <property type="project" value="UniProtKB-KW"/>
</dbReference>
<dbReference type="SUPFAM" id="SSF52540">
    <property type="entry name" value="P-loop containing nucleoside triphosphate hydrolases"/>
    <property type="match status" value="1"/>
</dbReference>
<dbReference type="InterPro" id="IPR027417">
    <property type="entry name" value="P-loop_NTPase"/>
</dbReference>
<dbReference type="InterPro" id="IPR003593">
    <property type="entry name" value="AAA+_ATPase"/>
</dbReference>
<evidence type="ECO:0000256" key="2">
    <source>
        <dbReference type="ARBA" id="ARBA00022692"/>
    </source>
</evidence>
<feature type="compositionally biased region" description="Acidic residues" evidence="7">
    <location>
        <begin position="622"/>
        <end position="656"/>
    </location>
</feature>
<dbReference type="EMBL" id="JAGSOG010000012">
    <property type="protein sequence ID" value="MBR7832500.1"/>
    <property type="molecule type" value="Genomic_DNA"/>
</dbReference>
<accession>A0A941IL20</accession>
<sequence length="680" mass="72700">MTERLRLYLAALRSILRLMPRTGAGLPLLLGTLYFIQGLLPVAFVLGTGVVLGRVPAAVAGGPDSAAWSALTRAFIASAGVFVLQQLLLPLLTSLGELLARRIDGLIYRELMDASLGSPGVAVLEDEQAVADLRSAASELEFAVQSPGQACAGLLALLNRTVQLLGYVVVIGVVFNWLAALGVAAAVLVFRYGQTRGLNRYAEARVQSDGARRKAEYLRSVAAGPGAAKEIRVFGLAGWLIEQMREATLEFLGPVWAARRRILLKPFIGYTLWGLCATVFALVLLGRHGAHGLALTRFAIAAQATLGALRLSEYYPEADLQIAIGMRAYEALHRFQAAAGAVPQRAATATAAAERAERCPAPTEAIRFENVRFAYPGSDRPVFDGLDLTIPAGKCTALVGVNGSGKTTLVKLLARLYDPDGGAIRSDGADVRGYEHQDWRSRLAVIFQDFARYEVSAADNIGYGAIEQLEDRTGQRAAAEAVGLTETLDRLPRGLETPMARHLPGGADLSGGQWQRLALARALFALRHGASVLVLDEPTASMDVRAETRFYHQFARLAEGATTVLISHRFATVRHADHIVVLEHGRVIEQGDHASLLALDGRYATLFRLQADRMAGSGDAGDPVDLDDGELESDLDAEVDADLNADLDVGLDEDSDPFTASTDTAHAAGRATAPEKTEVA</sequence>
<dbReference type="Pfam" id="PF00005">
    <property type="entry name" value="ABC_tran"/>
    <property type="match status" value="1"/>
</dbReference>
<dbReference type="PANTHER" id="PTHR24221">
    <property type="entry name" value="ATP-BINDING CASSETTE SUB-FAMILY B"/>
    <property type="match status" value="1"/>
</dbReference>
<dbReference type="InterPro" id="IPR036640">
    <property type="entry name" value="ABC1_TM_sf"/>
</dbReference>
<dbReference type="SMART" id="SM00382">
    <property type="entry name" value="AAA"/>
    <property type="match status" value="1"/>
</dbReference>
<dbReference type="GO" id="GO:0016887">
    <property type="term" value="F:ATP hydrolysis activity"/>
    <property type="evidence" value="ECO:0007669"/>
    <property type="project" value="InterPro"/>
</dbReference>
<keyword evidence="2 8" id="KW-0812">Transmembrane</keyword>
<dbReference type="InterPro" id="IPR003439">
    <property type="entry name" value="ABC_transporter-like_ATP-bd"/>
</dbReference>
<keyword evidence="11" id="KW-1185">Reference proteome</keyword>
<dbReference type="GO" id="GO:0005886">
    <property type="term" value="C:plasma membrane"/>
    <property type="evidence" value="ECO:0007669"/>
    <property type="project" value="UniProtKB-SubCell"/>
</dbReference>
<evidence type="ECO:0000313" key="10">
    <source>
        <dbReference type="EMBL" id="MBR7832500.1"/>
    </source>
</evidence>
<keyword evidence="4 10" id="KW-0067">ATP-binding</keyword>
<comment type="subcellular location">
    <subcellularLocation>
        <location evidence="1">Cell membrane</location>
        <topology evidence="1">Multi-pass membrane protein</topology>
    </subcellularLocation>
</comment>
<dbReference type="PROSITE" id="PS50893">
    <property type="entry name" value="ABC_TRANSPORTER_2"/>
    <property type="match status" value="1"/>
</dbReference>
<feature type="transmembrane region" description="Helical" evidence="8">
    <location>
        <begin position="267"/>
        <end position="286"/>
    </location>
</feature>
<evidence type="ECO:0000313" key="11">
    <source>
        <dbReference type="Proteomes" id="UP000675781"/>
    </source>
</evidence>
<dbReference type="Gene3D" id="3.40.50.300">
    <property type="entry name" value="P-loop containing nucleotide triphosphate hydrolases"/>
    <property type="match status" value="1"/>
</dbReference>
<feature type="transmembrane region" description="Helical" evidence="8">
    <location>
        <begin position="28"/>
        <end position="53"/>
    </location>
</feature>
<keyword evidence="3" id="KW-0547">Nucleotide-binding</keyword>
<feature type="transmembrane region" description="Helical" evidence="8">
    <location>
        <begin position="74"/>
        <end position="92"/>
    </location>
</feature>
<gene>
    <name evidence="10" type="ORF">KDL01_04480</name>
</gene>
<name>A0A941IL20_9ACTN</name>
<evidence type="ECO:0000256" key="1">
    <source>
        <dbReference type="ARBA" id="ARBA00004651"/>
    </source>
</evidence>
<evidence type="ECO:0000256" key="4">
    <source>
        <dbReference type="ARBA" id="ARBA00022840"/>
    </source>
</evidence>
<dbReference type="GO" id="GO:0034040">
    <property type="term" value="F:ATPase-coupled lipid transmembrane transporter activity"/>
    <property type="evidence" value="ECO:0007669"/>
    <property type="project" value="TreeGrafter"/>
</dbReference>
<keyword evidence="6 8" id="KW-0472">Membrane</keyword>
<dbReference type="RefSeq" id="WP_212527029.1">
    <property type="nucleotide sequence ID" value="NZ_JAGSOG010000012.1"/>
</dbReference>